<sequence length="250" mass="28557">MQDLNTKTLVEHKGCIALLLCFWCFSLVRAAWMRTAYFENVLRMQEDRATRQKGGHMAAKQTYSVRLDADQRHQLDARAERMELPVGCLIRLAIDAYLKQQEEKDYLSEVEKRIAVTIDRLARQVAKDRAEQQMVVGMLDYLREWLAFTLPTPADKNQANDLMRERDKVFWERLPLQFTNTSKAKVTTFLEEKTRAALPCPACGTGSLFPKEGKKGLYWYCSNLKASPKCEATFQDAGGQPVLPGAEASR</sequence>
<comment type="caution">
    <text evidence="1">The sequence shown here is derived from an EMBL/GenBank/DDBJ whole genome shotgun (WGS) entry which is preliminary data.</text>
</comment>
<reference evidence="1 2" key="1">
    <citation type="submission" date="2020-08" db="EMBL/GenBank/DDBJ databases">
        <title>Novel species isolated from subtropical streams in China.</title>
        <authorList>
            <person name="Lu H."/>
        </authorList>
    </citation>
    <scope>NUCLEOTIDE SEQUENCE [LARGE SCALE GENOMIC DNA]</scope>
    <source>
        <strain evidence="1 2">FT31W</strain>
    </source>
</reference>
<proteinExistence type="predicted"/>
<gene>
    <name evidence="1" type="ORF">H8K27_07345</name>
</gene>
<keyword evidence="2" id="KW-1185">Reference proteome</keyword>
<dbReference type="EMBL" id="JACOGC010000002">
    <property type="protein sequence ID" value="MBC3884937.1"/>
    <property type="molecule type" value="Genomic_DNA"/>
</dbReference>
<evidence type="ECO:0000313" key="2">
    <source>
        <dbReference type="Proteomes" id="UP000613113"/>
    </source>
</evidence>
<dbReference type="RefSeq" id="WP_186862499.1">
    <property type="nucleotide sequence ID" value="NZ_JACOGC010000002.1"/>
</dbReference>
<evidence type="ECO:0000313" key="1">
    <source>
        <dbReference type="EMBL" id="MBC3884937.1"/>
    </source>
</evidence>
<name>A0ABR6YM15_9BURK</name>
<organism evidence="1 2">
    <name type="scientific">Undibacterium griseum</name>
    <dbReference type="NCBI Taxonomy" id="2762295"/>
    <lineage>
        <taxon>Bacteria</taxon>
        <taxon>Pseudomonadati</taxon>
        <taxon>Pseudomonadota</taxon>
        <taxon>Betaproteobacteria</taxon>
        <taxon>Burkholderiales</taxon>
        <taxon>Oxalobacteraceae</taxon>
        <taxon>Undibacterium</taxon>
    </lineage>
</organism>
<protein>
    <submittedName>
        <fullName evidence="1">CopG family transcriptional regulator</fullName>
    </submittedName>
</protein>
<accession>A0ABR6YM15</accession>
<dbReference type="Proteomes" id="UP000613113">
    <property type="component" value="Unassembled WGS sequence"/>
</dbReference>